<dbReference type="EMBL" id="JABSTQ010011001">
    <property type="protein sequence ID" value="KAG0415983.1"/>
    <property type="molecule type" value="Genomic_DNA"/>
</dbReference>
<gene>
    <name evidence="1" type="ORF">HPB47_006859</name>
</gene>
<organism evidence="1 2">
    <name type="scientific">Ixodes persulcatus</name>
    <name type="common">Taiga tick</name>
    <dbReference type="NCBI Taxonomy" id="34615"/>
    <lineage>
        <taxon>Eukaryota</taxon>
        <taxon>Metazoa</taxon>
        <taxon>Ecdysozoa</taxon>
        <taxon>Arthropoda</taxon>
        <taxon>Chelicerata</taxon>
        <taxon>Arachnida</taxon>
        <taxon>Acari</taxon>
        <taxon>Parasitiformes</taxon>
        <taxon>Ixodida</taxon>
        <taxon>Ixodoidea</taxon>
        <taxon>Ixodidae</taxon>
        <taxon>Ixodinae</taxon>
        <taxon>Ixodes</taxon>
    </lineage>
</organism>
<proteinExistence type="predicted"/>
<protein>
    <submittedName>
        <fullName evidence="1">Uncharacterized protein</fullName>
    </submittedName>
</protein>
<reference evidence="1 2" key="1">
    <citation type="journal article" date="2020" name="Cell">
        <title>Large-Scale Comparative Analyses of Tick Genomes Elucidate Their Genetic Diversity and Vector Capacities.</title>
        <authorList>
            <consortium name="Tick Genome and Microbiome Consortium (TIGMIC)"/>
            <person name="Jia N."/>
            <person name="Wang J."/>
            <person name="Shi W."/>
            <person name="Du L."/>
            <person name="Sun Y."/>
            <person name="Zhan W."/>
            <person name="Jiang J.F."/>
            <person name="Wang Q."/>
            <person name="Zhang B."/>
            <person name="Ji P."/>
            <person name="Bell-Sakyi L."/>
            <person name="Cui X.M."/>
            <person name="Yuan T.T."/>
            <person name="Jiang B.G."/>
            <person name="Yang W.F."/>
            <person name="Lam T.T."/>
            <person name="Chang Q.C."/>
            <person name="Ding S.J."/>
            <person name="Wang X.J."/>
            <person name="Zhu J.G."/>
            <person name="Ruan X.D."/>
            <person name="Zhao L."/>
            <person name="Wei J.T."/>
            <person name="Ye R.Z."/>
            <person name="Que T.C."/>
            <person name="Du C.H."/>
            <person name="Zhou Y.H."/>
            <person name="Cheng J.X."/>
            <person name="Dai P.F."/>
            <person name="Guo W.B."/>
            <person name="Han X.H."/>
            <person name="Huang E.J."/>
            <person name="Li L.F."/>
            <person name="Wei W."/>
            <person name="Gao Y.C."/>
            <person name="Liu J.Z."/>
            <person name="Shao H.Z."/>
            <person name="Wang X."/>
            <person name="Wang C.C."/>
            <person name="Yang T.C."/>
            <person name="Huo Q.B."/>
            <person name="Li W."/>
            <person name="Chen H.Y."/>
            <person name="Chen S.E."/>
            <person name="Zhou L.G."/>
            <person name="Ni X.B."/>
            <person name="Tian J.H."/>
            <person name="Sheng Y."/>
            <person name="Liu T."/>
            <person name="Pan Y.S."/>
            <person name="Xia L.Y."/>
            <person name="Li J."/>
            <person name="Zhao F."/>
            <person name="Cao W.C."/>
        </authorList>
    </citation>
    <scope>NUCLEOTIDE SEQUENCE [LARGE SCALE GENOMIC DNA]</scope>
    <source>
        <strain evidence="1">Iper-2018</strain>
    </source>
</reference>
<evidence type="ECO:0000313" key="2">
    <source>
        <dbReference type="Proteomes" id="UP000805193"/>
    </source>
</evidence>
<comment type="caution">
    <text evidence="1">The sequence shown here is derived from an EMBL/GenBank/DDBJ whole genome shotgun (WGS) entry which is preliminary data.</text>
</comment>
<evidence type="ECO:0000313" key="1">
    <source>
        <dbReference type="EMBL" id="KAG0415983.1"/>
    </source>
</evidence>
<sequence length="159" mass="17606">MTTTRASSAKVIFVLTCVMLSQNFGTVRCSTDNNIYDVLRLIYRLCASEPDDMQVGVKCLDHYMGGNGGEMADSAKRCMQLREGDSPDPVSEMCSRYTDISEWQAKNKLPPPSLTGVISLSGLTKMMCVMGDLKVPIPTWQTAFSLQEKSLSQVSRTYK</sequence>
<accession>A0AC60P907</accession>
<keyword evidence="2" id="KW-1185">Reference proteome</keyword>
<dbReference type="Proteomes" id="UP000805193">
    <property type="component" value="Unassembled WGS sequence"/>
</dbReference>
<name>A0AC60P907_IXOPE</name>